<name>A0A6J4UX14_9BACT</name>
<organism evidence="2">
    <name type="scientific">uncultured Thermomicrobiales bacterium</name>
    <dbReference type="NCBI Taxonomy" id="1645740"/>
    <lineage>
        <taxon>Bacteria</taxon>
        <taxon>Pseudomonadati</taxon>
        <taxon>Thermomicrobiota</taxon>
        <taxon>Thermomicrobia</taxon>
        <taxon>Thermomicrobiales</taxon>
        <taxon>environmental samples</taxon>
    </lineage>
</organism>
<accession>A0A6J4UX14</accession>
<dbReference type="AlphaFoldDB" id="A0A6J4UX14"/>
<proteinExistence type="predicted"/>
<gene>
    <name evidence="2" type="ORF">AVDCRST_MAG73-3907</name>
</gene>
<evidence type="ECO:0000313" key="2">
    <source>
        <dbReference type="EMBL" id="CAA9563042.1"/>
    </source>
</evidence>
<dbReference type="EMBL" id="CADCWE010000253">
    <property type="protein sequence ID" value="CAA9563042.1"/>
    <property type="molecule type" value="Genomic_DNA"/>
</dbReference>
<feature type="compositionally biased region" description="Basic and acidic residues" evidence="1">
    <location>
        <begin position="48"/>
        <end position="62"/>
    </location>
</feature>
<sequence length="126" mass="13099">GGGKAVGAVRRRRIARGGDRDGGGDPVRPADRGRVAGANSGPPAGGEGGRRGSEGGEGRRADPQVPGGRQRSRCSPGRRDQSPPRGRRGGRGGGTGGQRPRRDRGPRDLAAHRRAEHDDRRHAAII</sequence>
<feature type="compositionally biased region" description="Basic and acidic residues" evidence="1">
    <location>
        <begin position="103"/>
        <end position="126"/>
    </location>
</feature>
<feature type="region of interest" description="Disordered" evidence="1">
    <location>
        <begin position="1"/>
        <end position="126"/>
    </location>
</feature>
<feature type="compositionally biased region" description="Basic and acidic residues" evidence="1">
    <location>
        <begin position="16"/>
        <end position="34"/>
    </location>
</feature>
<reference evidence="2" key="1">
    <citation type="submission" date="2020-02" db="EMBL/GenBank/DDBJ databases">
        <authorList>
            <person name="Meier V. D."/>
        </authorList>
    </citation>
    <scope>NUCLEOTIDE SEQUENCE</scope>
    <source>
        <strain evidence="2">AVDCRST_MAG73</strain>
    </source>
</reference>
<evidence type="ECO:0000256" key="1">
    <source>
        <dbReference type="SAM" id="MobiDB-lite"/>
    </source>
</evidence>
<feature type="non-terminal residue" evidence="2">
    <location>
        <position position="1"/>
    </location>
</feature>
<protein>
    <submittedName>
        <fullName evidence="2">Uncharacterized protein</fullName>
    </submittedName>
</protein>
<feature type="non-terminal residue" evidence="2">
    <location>
        <position position="126"/>
    </location>
</feature>